<dbReference type="GO" id="GO:0016491">
    <property type="term" value="F:oxidoreductase activity"/>
    <property type="evidence" value="ECO:0007669"/>
    <property type="project" value="UniProtKB-KW"/>
</dbReference>
<proteinExistence type="predicted"/>
<name>A0A7T7XM90_9SPIR</name>
<evidence type="ECO:0000313" key="7">
    <source>
        <dbReference type="Proteomes" id="UP000595917"/>
    </source>
</evidence>
<dbReference type="GO" id="GO:0051287">
    <property type="term" value="F:NAD binding"/>
    <property type="evidence" value="ECO:0007669"/>
    <property type="project" value="InterPro"/>
</dbReference>
<dbReference type="Gene3D" id="1.10.1040.10">
    <property type="entry name" value="N-(1-d-carboxylethyl)-l-norvaline Dehydrogenase, domain 2"/>
    <property type="match status" value="1"/>
</dbReference>
<feature type="domain" description="3-hydroxyisobutyrate dehydrogenase-like NAD-binding" evidence="5">
    <location>
        <begin position="173"/>
        <end position="295"/>
    </location>
</feature>
<dbReference type="Pfam" id="PF03446">
    <property type="entry name" value="NAD_binding_2"/>
    <property type="match status" value="1"/>
</dbReference>
<evidence type="ECO:0000256" key="3">
    <source>
        <dbReference type="PIRSR" id="PIRSR000103-1"/>
    </source>
</evidence>
<dbReference type="AlphaFoldDB" id="A0A7T7XM90"/>
<dbReference type="SUPFAM" id="SSF48179">
    <property type="entry name" value="6-phosphogluconate dehydrogenase C-terminal domain-like"/>
    <property type="match status" value="1"/>
</dbReference>
<evidence type="ECO:0000256" key="2">
    <source>
        <dbReference type="ARBA" id="ARBA00023027"/>
    </source>
</evidence>
<evidence type="ECO:0000313" key="6">
    <source>
        <dbReference type="EMBL" id="QQO08969.1"/>
    </source>
</evidence>
<dbReference type="KEGG" id="bhc:JFL75_18865"/>
<dbReference type="InterPro" id="IPR008927">
    <property type="entry name" value="6-PGluconate_DH-like_C_sf"/>
</dbReference>
<dbReference type="Proteomes" id="UP000595917">
    <property type="component" value="Chromosome"/>
</dbReference>
<dbReference type="EMBL" id="CP067089">
    <property type="protein sequence ID" value="QQO08969.1"/>
    <property type="molecule type" value="Genomic_DNA"/>
</dbReference>
<keyword evidence="2" id="KW-0520">NAD</keyword>
<dbReference type="Pfam" id="PF14833">
    <property type="entry name" value="NAD_binding_11"/>
    <property type="match status" value="1"/>
</dbReference>
<dbReference type="InterPro" id="IPR029154">
    <property type="entry name" value="HIBADH-like_NADP-bd"/>
</dbReference>
<dbReference type="InterPro" id="IPR013328">
    <property type="entry name" value="6PGD_dom2"/>
</dbReference>
<evidence type="ECO:0000256" key="1">
    <source>
        <dbReference type="ARBA" id="ARBA00023002"/>
    </source>
</evidence>
<dbReference type="RefSeq" id="WP_215626274.1">
    <property type="nucleotide sequence ID" value="NZ_CP067089.2"/>
</dbReference>
<dbReference type="GO" id="GO:0050661">
    <property type="term" value="F:NADP binding"/>
    <property type="evidence" value="ECO:0007669"/>
    <property type="project" value="InterPro"/>
</dbReference>
<dbReference type="SUPFAM" id="SSF51735">
    <property type="entry name" value="NAD(P)-binding Rossmann-fold domains"/>
    <property type="match status" value="1"/>
</dbReference>
<gene>
    <name evidence="6" type="ORF">JFL75_18865</name>
</gene>
<evidence type="ECO:0000259" key="5">
    <source>
        <dbReference type="Pfam" id="PF14833"/>
    </source>
</evidence>
<sequence>MISWTGSDKPIGTIGVIGAGNMGKCIISKLIEQGRSVTVFDAFPEALRWARDNGAGTAPSPLALAKECAVIIMSLPGPAQIETVLFGEAGMYEGLSPDSVLVDTSTVDPDTTKTNARRTAERGAAYLDCPILGRPSAAGKWLLPTGGDSAVLDYVRPVLLAFAREAIHVGESGAGNALKLLNQMMFSAINAVTCETLAIADHVGIDRKIFYETVANSGAATVSGLFKEVGKNIVDENFDNPTFTVDLLIKDARFALEMAKAADAPSIISSSVQTYNQLGHASGMGNLDTSALVHLFEKLYQKDHRRLP</sequence>
<evidence type="ECO:0000259" key="4">
    <source>
        <dbReference type="Pfam" id="PF03446"/>
    </source>
</evidence>
<keyword evidence="7" id="KW-1185">Reference proteome</keyword>
<feature type="domain" description="6-phosphogluconate dehydrogenase NADP-binding" evidence="4">
    <location>
        <begin position="13"/>
        <end position="170"/>
    </location>
</feature>
<dbReference type="InterPro" id="IPR015815">
    <property type="entry name" value="HIBADH-related"/>
</dbReference>
<dbReference type="InterPro" id="IPR036291">
    <property type="entry name" value="NAD(P)-bd_dom_sf"/>
</dbReference>
<organism evidence="6 7">
    <name type="scientific">Breznakiella homolactica</name>
    <dbReference type="NCBI Taxonomy" id="2798577"/>
    <lineage>
        <taxon>Bacteria</taxon>
        <taxon>Pseudomonadati</taxon>
        <taxon>Spirochaetota</taxon>
        <taxon>Spirochaetia</taxon>
        <taxon>Spirochaetales</taxon>
        <taxon>Breznakiellaceae</taxon>
        <taxon>Breznakiella</taxon>
    </lineage>
</organism>
<accession>A0A7T7XM90</accession>
<feature type="active site" evidence="3">
    <location>
        <position position="179"/>
    </location>
</feature>
<dbReference type="PANTHER" id="PTHR43060:SF15">
    <property type="entry name" value="3-HYDROXYISOBUTYRATE DEHYDROGENASE-LIKE 1, MITOCHONDRIAL-RELATED"/>
    <property type="match status" value="1"/>
</dbReference>
<dbReference type="InterPro" id="IPR006115">
    <property type="entry name" value="6PGDH_NADP-bd"/>
</dbReference>
<dbReference type="Gene3D" id="3.40.50.720">
    <property type="entry name" value="NAD(P)-binding Rossmann-like Domain"/>
    <property type="match status" value="1"/>
</dbReference>
<reference evidence="6" key="1">
    <citation type="submission" date="2021-01" db="EMBL/GenBank/DDBJ databases">
        <title>Description of Breznakiella homolactica.</title>
        <authorList>
            <person name="Song Y."/>
            <person name="Brune A."/>
        </authorList>
    </citation>
    <scope>NUCLEOTIDE SEQUENCE</scope>
    <source>
        <strain evidence="6">RmG30</strain>
    </source>
</reference>
<dbReference type="PANTHER" id="PTHR43060">
    <property type="entry name" value="3-HYDROXYISOBUTYRATE DEHYDROGENASE-LIKE 1, MITOCHONDRIAL-RELATED"/>
    <property type="match status" value="1"/>
</dbReference>
<dbReference type="PIRSF" id="PIRSF000103">
    <property type="entry name" value="HIBADH"/>
    <property type="match status" value="1"/>
</dbReference>
<keyword evidence="1" id="KW-0560">Oxidoreductase</keyword>
<protein>
    <submittedName>
        <fullName evidence="6">NAD(P)-dependent oxidoreductase</fullName>
    </submittedName>
</protein>